<dbReference type="InterPro" id="IPR043129">
    <property type="entry name" value="ATPase_NBD"/>
</dbReference>
<dbReference type="RefSeq" id="WP_051602634.1">
    <property type="nucleotide sequence ID" value="NZ_AWFH01000012.1"/>
</dbReference>
<evidence type="ECO:0000259" key="1">
    <source>
        <dbReference type="Pfam" id="PF00814"/>
    </source>
</evidence>
<dbReference type="NCBIfam" id="TIGR03725">
    <property type="entry name" value="T6A_YeaZ"/>
    <property type="match status" value="1"/>
</dbReference>
<dbReference type="PATRIC" id="fig|1280948.3.peg.1673"/>
<name>A0A059E1C7_9PROT</name>
<dbReference type="OrthoDB" id="9809995at2"/>
<comment type="caution">
    <text evidence="3">The sequence shown here is derived from an EMBL/GenBank/DDBJ whole genome shotgun (WGS) entry which is preliminary data.</text>
</comment>
<dbReference type="InterPro" id="IPR022496">
    <property type="entry name" value="T6A_TsaB"/>
</dbReference>
<dbReference type="PANTHER" id="PTHR11735">
    <property type="entry name" value="TRNA N6-ADENOSINE THREONYLCARBAMOYLTRANSFERASE"/>
    <property type="match status" value="1"/>
</dbReference>
<dbReference type="AlphaFoldDB" id="A0A059E1C7"/>
<evidence type="ECO:0000313" key="3">
    <source>
        <dbReference type="EMBL" id="KCZ61764.1"/>
    </source>
</evidence>
<evidence type="ECO:0000313" key="5">
    <source>
        <dbReference type="Proteomes" id="UP000259173"/>
    </source>
</evidence>
<dbReference type="GO" id="GO:0005829">
    <property type="term" value="C:cytosol"/>
    <property type="evidence" value="ECO:0007669"/>
    <property type="project" value="TreeGrafter"/>
</dbReference>
<sequence>MIVLGLNTAFTAMEAAIVKDGEILADARETMARGQDKALPGFVERLLADAGIDLSDIDRLAVVTGPGSFTGIRIGVAYARGLSLVTTAPCVGVTSIEAAIPAGMKDTALGCLAAQKRPPEQTWWVQGVSDNAGIADTIEVGLNELKAMLTGFTAPVFMQSPEALEGQADLLDIRPLIPSAVTAALKAPLFDPAYHTPAPVYAREPDAKLPELKS</sequence>
<reference evidence="3 4" key="1">
    <citation type="journal article" date="2014" name="Antonie Van Leeuwenhoek">
        <title>Hyphomonas beringensis sp. nov. and Hyphomonas chukchiensis sp. nov., isolated from surface seawater of the Bering Sea and Chukchi Sea.</title>
        <authorList>
            <person name="Li C."/>
            <person name="Lai Q."/>
            <person name="Li G."/>
            <person name="Dong C."/>
            <person name="Wang J."/>
            <person name="Liao Y."/>
            <person name="Shao Z."/>
        </authorList>
    </citation>
    <scope>NUCLEOTIDE SEQUENCE [LARGE SCALE GENOMIC DNA]</scope>
    <source>
        <strain evidence="3 4">22II1-22F38</strain>
    </source>
</reference>
<evidence type="ECO:0000313" key="2">
    <source>
        <dbReference type="EMBL" id="HAE95113.1"/>
    </source>
</evidence>
<accession>A0A059E1C7</accession>
<dbReference type="EMBL" id="DMBR01000340">
    <property type="protein sequence ID" value="HAE95113.1"/>
    <property type="molecule type" value="Genomic_DNA"/>
</dbReference>
<dbReference type="InterPro" id="IPR000905">
    <property type="entry name" value="Gcp-like_dom"/>
</dbReference>
<dbReference type="Gene3D" id="3.30.420.40">
    <property type="match status" value="1"/>
</dbReference>
<dbReference type="GO" id="GO:0002949">
    <property type="term" value="P:tRNA threonylcarbamoyladenosine modification"/>
    <property type="evidence" value="ECO:0007669"/>
    <property type="project" value="InterPro"/>
</dbReference>
<dbReference type="STRING" id="1280948.HY36_04220"/>
<organism evidence="3 4">
    <name type="scientific">Hyphomonas atlantica</name>
    <dbReference type="NCBI Taxonomy" id="1280948"/>
    <lineage>
        <taxon>Bacteria</taxon>
        <taxon>Pseudomonadati</taxon>
        <taxon>Pseudomonadota</taxon>
        <taxon>Alphaproteobacteria</taxon>
        <taxon>Hyphomonadales</taxon>
        <taxon>Hyphomonadaceae</taxon>
        <taxon>Hyphomonas</taxon>
    </lineage>
</organism>
<dbReference type="Proteomes" id="UP000024547">
    <property type="component" value="Unassembled WGS sequence"/>
</dbReference>
<dbReference type="Pfam" id="PF00814">
    <property type="entry name" value="TsaD"/>
    <property type="match status" value="1"/>
</dbReference>
<dbReference type="SUPFAM" id="SSF53067">
    <property type="entry name" value="Actin-like ATPase domain"/>
    <property type="match status" value="1"/>
</dbReference>
<dbReference type="EMBL" id="AWFH01000012">
    <property type="protein sequence ID" value="KCZ61764.1"/>
    <property type="molecule type" value="Genomic_DNA"/>
</dbReference>
<evidence type="ECO:0000313" key="4">
    <source>
        <dbReference type="Proteomes" id="UP000024547"/>
    </source>
</evidence>
<dbReference type="Proteomes" id="UP000259173">
    <property type="component" value="Unassembled WGS sequence"/>
</dbReference>
<dbReference type="GO" id="GO:0016740">
    <property type="term" value="F:transferase activity"/>
    <property type="evidence" value="ECO:0007669"/>
    <property type="project" value="UniProtKB-KW"/>
</dbReference>
<dbReference type="eggNOG" id="COG1214">
    <property type="taxonomic scope" value="Bacteria"/>
</dbReference>
<reference evidence="2 5" key="2">
    <citation type="journal article" date="2018" name="Nat. Biotechnol.">
        <title>A standardized bacterial taxonomy based on genome phylogeny substantially revises the tree of life.</title>
        <authorList>
            <person name="Parks D.H."/>
            <person name="Chuvochina M."/>
            <person name="Waite D.W."/>
            <person name="Rinke C."/>
            <person name="Skarshewski A."/>
            <person name="Chaumeil P.A."/>
            <person name="Hugenholtz P."/>
        </authorList>
    </citation>
    <scope>NUCLEOTIDE SEQUENCE [LARGE SCALE GENOMIC DNA]</scope>
    <source>
        <strain evidence="2">UBA8557</strain>
    </source>
</reference>
<proteinExistence type="predicted"/>
<dbReference type="PANTHER" id="PTHR11735:SF11">
    <property type="entry name" value="TRNA THREONYLCARBAMOYLADENOSINE BIOSYNTHESIS PROTEIN TSAB"/>
    <property type="match status" value="1"/>
</dbReference>
<feature type="domain" description="Gcp-like" evidence="1">
    <location>
        <begin position="32"/>
        <end position="105"/>
    </location>
</feature>
<keyword evidence="2" id="KW-0808">Transferase</keyword>
<keyword evidence="4" id="KW-1185">Reference proteome</keyword>
<protein>
    <submittedName>
        <fullName evidence="2">tRNA (Adenosine(37)-N6)-threonylcarbamoyltransferase complex dimerization subunit type 1 TsaB</fullName>
    </submittedName>
</protein>
<gene>
    <name evidence="2" type="primary">tsaB</name>
    <name evidence="2" type="ORF">DCG65_11165</name>
    <name evidence="3" type="ORF">HY36_04220</name>
</gene>